<feature type="transmembrane region" description="Helical" evidence="11">
    <location>
        <begin position="389"/>
        <end position="412"/>
    </location>
</feature>
<evidence type="ECO:0000256" key="5">
    <source>
        <dbReference type="ARBA" id="ARBA00022737"/>
    </source>
</evidence>
<dbReference type="Pfam" id="PF13374">
    <property type="entry name" value="TPR_10"/>
    <property type="match status" value="1"/>
</dbReference>
<evidence type="ECO:0000256" key="8">
    <source>
        <dbReference type="ARBA" id="ARBA00023175"/>
    </source>
</evidence>
<dbReference type="InterPro" id="IPR019734">
    <property type="entry name" value="TPR_rpt"/>
</dbReference>
<comment type="subcellular location">
    <subcellularLocation>
        <location evidence="1">Cytoplasm</location>
        <location evidence="1">Cytoskeleton</location>
    </subcellularLocation>
</comment>
<proteinExistence type="inferred from homology"/>
<feature type="repeat" description="TPR" evidence="10">
    <location>
        <begin position="283"/>
        <end position="316"/>
    </location>
</feature>
<keyword evidence="4" id="KW-0493">Microtubule</keyword>
<evidence type="ECO:0000256" key="2">
    <source>
        <dbReference type="ARBA" id="ARBA00009622"/>
    </source>
</evidence>
<dbReference type="GO" id="GO:0019894">
    <property type="term" value="F:kinesin binding"/>
    <property type="evidence" value="ECO:0007669"/>
    <property type="project" value="TreeGrafter"/>
</dbReference>
<keyword evidence="8" id="KW-0505">Motor protein</keyword>
<dbReference type="PANTHER" id="PTHR45783:SF3">
    <property type="entry name" value="KINESIN LIGHT CHAIN"/>
    <property type="match status" value="1"/>
</dbReference>
<feature type="repeat" description="TPR" evidence="10">
    <location>
        <begin position="325"/>
        <end position="358"/>
    </location>
</feature>
<evidence type="ECO:0000313" key="13">
    <source>
        <dbReference type="EMBL" id="KST69168.1"/>
    </source>
</evidence>
<reference evidence="13 15" key="1">
    <citation type="journal article" date="2015" name="Genome Announc.">
        <title>Draft Genome of the Euendolithic (true boring) Cyanobacterium Mastigocoleus testarum strain BC008.</title>
        <authorList>
            <person name="Guida B.S."/>
            <person name="Garcia-Pichel F."/>
        </authorList>
    </citation>
    <scope>NUCLEOTIDE SEQUENCE [LARGE SCALE GENOMIC DNA]</scope>
    <source>
        <strain evidence="13 15">BC008</strain>
    </source>
</reference>
<dbReference type="GO" id="GO:0005871">
    <property type="term" value="C:kinesin complex"/>
    <property type="evidence" value="ECO:0007669"/>
    <property type="project" value="InterPro"/>
</dbReference>
<dbReference type="Pfam" id="PF25000">
    <property type="entry name" value="DUF7779"/>
    <property type="match status" value="1"/>
</dbReference>
<dbReference type="PRINTS" id="PR00381">
    <property type="entry name" value="KINESINLIGHT"/>
</dbReference>
<dbReference type="AlphaFoldDB" id="A0A0V7ZX49"/>
<protein>
    <recommendedName>
        <fullName evidence="12">DUF7779 domain-containing protein</fullName>
    </recommendedName>
</protein>
<keyword evidence="11" id="KW-0812">Transmembrane</keyword>
<evidence type="ECO:0000313" key="14">
    <source>
        <dbReference type="EMBL" id="KST69188.1"/>
    </source>
</evidence>
<keyword evidence="6 10" id="KW-0802">TPR repeat</keyword>
<evidence type="ECO:0000256" key="9">
    <source>
        <dbReference type="ARBA" id="ARBA00023212"/>
    </source>
</evidence>
<dbReference type="SUPFAM" id="SSF48452">
    <property type="entry name" value="TPR-like"/>
    <property type="match status" value="1"/>
</dbReference>
<evidence type="ECO:0000256" key="10">
    <source>
        <dbReference type="PROSITE-ProRule" id="PRU00339"/>
    </source>
</evidence>
<dbReference type="GO" id="GO:0005874">
    <property type="term" value="C:microtubule"/>
    <property type="evidence" value="ECO:0007669"/>
    <property type="project" value="UniProtKB-KW"/>
</dbReference>
<evidence type="ECO:0000259" key="12">
    <source>
        <dbReference type="Pfam" id="PF25000"/>
    </source>
</evidence>
<dbReference type="Gene3D" id="1.25.40.10">
    <property type="entry name" value="Tetratricopeptide repeat domain"/>
    <property type="match status" value="1"/>
</dbReference>
<evidence type="ECO:0000256" key="3">
    <source>
        <dbReference type="ARBA" id="ARBA00022490"/>
    </source>
</evidence>
<evidence type="ECO:0000256" key="4">
    <source>
        <dbReference type="ARBA" id="ARBA00022701"/>
    </source>
</evidence>
<dbReference type="InterPro" id="IPR002151">
    <property type="entry name" value="Kinesin_light"/>
</dbReference>
<keyword evidence="3" id="KW-0963">Cytoplasm</keyword>
<gene>
    <name evidence="13" type="ORF">BC008_02990</name>
    <name evidence="14" type="ORF">BC008_03090</name>
</gene>
<sequence>MLQRLQEQKLAAEALQDRKTLNSTQLGVQAAFALTWEKLEPLTQQLGKFLSLFSPQSILWNLVVWVAIEDDKEQEEKQLTWSEQELNEARKQLYERNLLQLLEETSGYYKIHSLVRWFLQAQLAKSSKKLVLERRFAIAMISITKNILQSPTSEDIKLLEITNPYLEELGRSLIAEIAEQINYPRSVLEEKVVLKEEVIWVFVGVGKFYEEQGLYELAEPWYKQCLRVCKVLFEGDHPDVATSLNNLAFLYSSQERYTKAKPLYQQALQMRKRLFQGDHPDVATSLSDLALLYSSQGRYTEAKPLYQQALQMRKHLFQGDHLDVATSLNNLALLYSKQGRYLQAEPLYQQALKMCERVLGVNHPTTVTVRKNLTALQVQQTPIGILRRWLGNFVGILLLIAILPFYLLWLFAKGIFTFTLRQLRR</sequence>
<dbReference type="PANTHER" id="PTHR45783">
    <property type="entry name" value="KINESIN LIGHT CHAIN"/>
    <property type="match status" value="1"/>
</dbReference>
<evidence type="ECO:0000313" key="15">
    <source>
        <dbReference type="Proteomes" id="UP000053372"/>
    </source>
</evidence>
<evidence type="ECO:0000256" key="7">
    <source>
        <dbReference type="ARBA" id="ARBA00023054"/>
    </source>
</evidence>
<keyword evidence="11" id="KW-1133">Transmembrane helix</keyword>
<dbReference type="EMBL" id="LMTZ01000034">
    <property type="protein sequence ID" value="KST69168.1"/>
    <property type="molecule type" value="Genomic_DNA"/>
</dbReference>
<organism evidence="13 15">
    <name type="scientific">Mastigocoleus testarum BC008</name>
    <dbReference type="NCBI Taxonomy" id="371196"/>
    <lineage>
        <taxon>Bacteria</taxon>
        <taxon>Bacillati</taxon>
        <taxon>Cyanobacteriota</taxon>
        <taxon>Cyanophyceae</taxon>
        <taxon>Nostocales</taxon>
        <taxon>Hapalosiphonaceae</taxon>
        <taxon>Mastigocoleus</taxon>
    </lineage>
</organism>
<evidence type="ECO:0000256" key="6">
    <source>
        <dbReference type="ARBA" id="ARBA00022803"/>
    </source>
</evidence>
<dbReference type="EMBL" id="LMTZ01000033">
    <property type="protein sequence ID" value="KST69188.1"/>
    <property type="molecule type" value="Genomic_DNA"/>
</dbReference>
<keyword evidence="5" id="KW-0677">Repeat</keyword>
<keyword evidence="15" id="KW-1185">Reference proteome</keyword>
<accession>A0A0V7ZX49</accession>
<dbReference type="SMART" id="SM00028">
    <property type="entry name" value="TPR"/>
    <property type="match status" value="4"/>
</dbReference>
<dbReference type="RefSeq" id="WP_058183361.1">
    <property type="nucleotide sequence ID" value="NZ_LMTZ01000033.1"/>
</dbReference>
<dbReference type="Pfam" id="PF13424">
    <property type="entry name" value="TPR_12"/>
    <property type="match status" value="1"/>
</dbReference>
<keyword evidence="11" id="KW-0472">Membrane</keyword>
<name>A0A0V7ZX49_9CYAN</name>
<dbReference type="InterPro" id="IPR056681">
    <property type="entry name" value="DUF7779"/>
</dbReference>
<dbReference type="InterPro" id="IPR011990">
    <property type="entry name" value="TPR-like_helical_dom_sf"/>
</dbReference>
<dbReference type="GO" id="GO:0005737">
    <property type="term" value="C:cytoplasm"/>
    <property type="evidence" value="ECO:0007669"/>
    <property type="project" value="TreeGrafter"/>
</dbReference>
<evidence type="ECO:0000256" key="11">
    <source>
        <dbReference type="SAM" id="Phobius"/>
    </source>
</evidence>
<dbReference type="Proteomes" id="UP000053372">
    <property type="component" value="Unassembled WGS sequence"/>
</dbReference>
<dbReference type="Pfam" id="PF13181">
    <property type="entry name" value="TPR_8"/>
    <property type="match status" value="1"/>
</dbReference>
<dbReference type="PROSITE" id="PS50005">
    <property type="entry name" value="TPR"/>
    <property type="match status" value="3"/>
</dbReference>
<dbReference type="GO" id="GO:0007018">
    <property type="term" value="P:microtubule-based movement"/>
    <property type="evidence" value="ECO:0007669"/>
    <property type="project" value="TreeGrafter"/>
</dbReference>
<keyword evidence="7" id="KW-0175">Coiled coil</keyword>
<evidence type="ECO:0000256" key="1">
    <source>
        <dbReference type="ARBA" id="ARBA00004245"/>
    </source>
</evidence>
<comment type="similarity">
    <text evidence="2">Belongs to the kinesin light chain family.</text>
</comment>
<feature type="repeat" description="TPR" evidence="10">
    <location>
        <begin position="241"/>
        <end position="274"/>
    </location>
</feature>
<comment type="caution">
    <text evidence="13">The sequence shown here is derived from an EMBL/GenBank/DDBJ whole genome shotgun (WGS) entry which is preliminary data.</text>
</comment>
<keyword evidence="9" id="KW-0206">Cytoskeleton</keyword>
<feature type="domain" description="DUF7779" evidence="12">
    <location>
        <begin position="35"/>
        <end position="126"/>
    </location>
</feature>